<reference evidence="6 9" key="2">
    <citation type="submission" date="2021-01" db="EMBL/GenBank/DDBJ databases">
        <title>Whole genome shotgun sequence of Cellulomonas oligotrophica NBRC 109435.</title>
        <authorList>
            <person name="Komaki H."/>
            <person name="Tamura T."/>
        </authorList>
    </citation>
    <scope>NUCLEOTIDE SEQUENCE [LARGE SCALE GENOMIC DNA]</scope>
    <source>
        <strain evidence="6 9">NBRC 109435</strain>
    </source>
</reference>
<comment type="caution">
    <text evidence="7">The sequence shown here is derived from an EMBL/GenBank/DDBJ whole genome shotgun (WGS) entry which is preliminary data.</text>
</comment>
<dbReference type="AlphaFoldDB" id="A0A7Y9FIN3"/>
<comment type="subcellular location">
    <subcellularLocation>
        <location evidence="1">Membrane</location>
        <topology evidence="1">Multi-pass membrane protein</topology>
    </subcellularLocation>
</comment>
<feature type="transmembrane region" description="Helical" evidence="5">
    <location>
        <begin position="186"/>
        <end position="206"/>
    </location>
</feature>
<feature type="transmembrane region" description="Helical" evidence="5">
    <location>
        <begin position="245"/>
        <end position="267"/>
    </location>
</feature>
<dbReference type="RefSeq" id="WP_140458281.1">
    <property type="nucleotide sequence ID" value="NZ_BAABFI010000001.1"/>
</dbReference>
<dbReference type="Pfam" id="PF02361">
    <property type="entry name" value="CbiQ"/>
    <property type="match status" value="1"/>
</dbReference>
<evidence type="ECO:0000256" key="2">
    <source>
        <dbReference type="ARBA" id="ARBA00022692"/>
    </source>
</evidence>
<evidence type="ECO:0000313" key="8">
    <source>
        <dbReference type="Proteomes" id="UP000577956"/>
    </source>
</evidence>
<dbReference type="Proteomes" id="UP000618382">
    <property type="component" value="Unassembled WGS sequence"/>
</dbReference>
<sequence length="273" mass="29503">MSRQHRDVLSLEWVRLELVRTAYATRGGVLAAMDPRAVLAWYVLLALAPWFTHNLTVLAALFAVGAVSVLLARVGPLVLGLFGIGLVLELAYIAGAAWLFGGDTQTVLALVELTLKLGTVSLASMAAFVSLDPEKLSDALLAMRAPTMLAFGVSYGYRMLPLLVDEFSDVVESYRLRTPAPAPGFLAWRSVVRLVRLVVLAFYPVFLNTAQSVRTTVEALETRGFTSAVTDGRGRRLRVGHLQVTGYDVAVIAVTAGAVAVAFWAGAQWPLFR</sequence>
<accession>A0A7Y9FIN3</accession>
<protein>
    <submittedName>
        <fullName evidence="6">Cobalt ABC transporter permease</fullName>
    </submittedName>
    <submittedName>
        <fullName evidence="7">Energy-coupling factor transport system permease protein</fullName>
    </submittedName>
</protein>
<evidence type="ECO:0000313" key="9">
    <source>
        <dbReference type="Proteomes" id="UP000618382"/>
    </source>
</evidence>
<evidence type="ECO:0000256" key="5">
    <source>
        <dbReference type="SAM" id="Phobius"/>
    </source>
</evidence>
<evidence type="ECO:0000256" key="1">
    <source>
        <dbReference type="ARBA" id="ARBA00004141"/>
    </source>
</evidence>
<keyword evidence="2 5" id="KW-0812">Transmembrane</keyword>
<name>A0A7Y9FIN3_9CELL</name>
<evidence type="ECO:0000313" key="7">
    <source>
        <dbReference type="EMBL" id="NYD86701.1"/>
    </source>
</evidence>
<evidence type="ECO:0000313" key="6">
    <source>
        <dbReference type="EMBL" id="GIG34584.1"/>
    </source>
</evidence>
<dbReference type="Proteomes" id="UP000577956">
    <property type="component" value="Unassembled WGS sequence"/>
</dbReference>
<evidence type="ECO:0000256" key="4">
    <source>
        <dbReference type="ARBA" id="ARBA00023136"/>
    </source>
</evidence>
<reference evidence="7 8" key="1">
    <citation type="submission" date="2020-07" db="EMBL/GenBank/DDBJ databases">
        <title>Sequencing the genomes of 1000 actinobacteria strains.</title>
        <authorList>
            <person name="Klenk H.-P."/>
        </authorList>
    </citation>
    <scope>NUCLEOTIDE SEQUENCE [LARGE SCALE GENOMIC DNA]</scope>
    <source>
        <strain evidence="7 8">DSM 24482</strain>
    </source>
</reference>
<feature type="transmembrane region" description="Helical" evidence="5">
    <location>
        <begin position="39"/>
        <end position="72"/>
    </location>
</feature>
<organism evidence="7 8">
    <name type="scientific">Cellulomonas oligotrophica</name>
    <dbReference type="NCBI Taxonomy" id="931536"/>
    <lineage>
        <taxon>Bacteria</taxon>
        <taxon>Bacillati</taxon>
        <taxon>Actinomycetota</taxon>
        <taxon>Actinomycetes</taxon>
        <taxon>Micrococcales</taxon>
        <taxon>Cellulomonadaceae</taxon>
        <taxon>Cellulomonas</taxon>
    </lineage>
</organism>
<evidence type="ECO:0000256" key="3">
    <source>
        <dbReference type="ARBA" id="ARBA00022989"/>
    </source>
</evidence>
<feature type="transmembrane region" description="Helical" evidence="5">
    <location>
        <begin position="79"/>
        <end position="101"/>
    </location>
</feature>
<keyword evidence="4 5" id="KW-0472">Membrane</keyword>
<keyword evidence="9" id="KW-1185">Reference proteome</keyword>
<dbReference type="CDD" id="cd16914">
    <property type="entry name" value="EcfT"/>
    <property type="match status" value="1"/>
</dbReference>
<dbReference type="EMBL" id="JACCBK010000001">
    <property type="protein sequence ID" value="NYD86701.1"/>
    <property type="molecule type" value="Genomic_DNA"/>
</dbReference>
<dbReference type="GO" id="GO:0005886">
    <property type="term" value="C:plasma membrane"/>
    <property type="evidence" value="ECO:0007669"/>
    <property type="project" value="UniProtKB-ARBA"/>
</dbReference>
<feature type="transmembrane region" description="Helical" evidence="5">
    <location>
        <begin position="107"/>
        <end position="129"/>
    </location>
</feature>
<keyword evidence="3 5" id="KW-1133">Transmembrane helix</keyword>
<dbReference type="InterPro" id="IPR003339">
    <property type="entry name" value="ABC/ECF_trnsptr_transmembrane"/>
</dbReference>
<proteinExistence type="predicted"/>
<dbReference type="EMBL" id="BONN01000020">
    <property type="protein sequence ID" value="GIG34584.1"/>
    <property type="molecule type" value="Genomic_DNA"/>
</dbReference>
<gene>
    <name evidence="7" type="ORF">BKA21_002250</name>
    <name evidence="6" type="ORF">Col01nite_37430</name>
</gene>